<dbReference type="InterPro" id="IPR000653">
    <property type="entry name" value="DegT/StrS_aminotransferase"/>
</dbReference>
<evidence type="ECO:0000256" key="3">
    <source>
        <dbReference type="RuleBase" id="RU004508"/>
    </source>
</evidence>
<dbReference type="InterPro" id="IPR015422">
    <property type="entry name" value="PyrdxlP-dep_Trfase_small"/>
</dbReference>
<dbReference type="GO" id="GO:0000271">
    <property type="term" value="P:polysaccharide biosynthetic process"/>
    <property type="evidence" value="ECO:0007669"/>
    <property type="project" value="TreeGrafter"/>
</dbReference>
<keyword evidence="4" id="KW-0032">Aminotransferase</keyword>
<accession>A0A6N1VNV3</accession>
<dbReference type="AlphaFoldDB" id="A0A6N1VNV3"/>
<evidence type="ECO:0000313" key="4">
    <source>
        <dbReference type="EMBL" id="QKV20617.1"/>
    </source>
</evidence>
<gene>
    <name evidence="4" type="ORF">HTY61_10075</name>
</gene>
<organism evidence="4 5">
    <name type="scientific">Oricola thermophila</name>
    <dbReference type="NCBI Taxonomy" id="2742145"/>
    <lineage>
        <taxon>Bacteria</taxon>
        <taxon>Pseudomonadati</taxon>
        <taxon>Pseudomonadota</taxon>
        <taxon>Alphaproteobacteria</taxon>
        <taxon>Hyphomicrobiales</taxon>
        <taxon>Ahrensiaceae</taxon>
        <taxon>Oricola</taxon>
    </lineage>
</organism>
<dbReference type="GO" id="GO:0008483">
    <property type="term" value="F:transaminase activity"/>
    <property type="evidence" value="ECO:0007669"/>
    <property type="project" value="UniProtKB-KW"/>
</dbReference>
<dbReference type="EMBL" id="CP054836">
    <property type="protein sequence ID" value="QKV20617.1"/>
    <property type="molecule type" value="Genomic_DNA"/>
</dbReference>
<reference evidence="4 5" key="1">
    <citation type="submission" date="2020-06" db="EMBL/GenBank/DDBJ databases">
        <title>Oricola thermophila sp. nov. isolated from a tidal sediments.</title>
        <authorList>
            <person name="Kwon K.K."/>
            <person name="Yang S.-H."/>
            <person name="Park M.-J."/>
        </authorList>
    </citation>
    <scope>NUCLEOTIDE SEQUENCE [LARGE SCALE GENOMIC DNA]</scope>
    <source>
        <strain evidence="4 5">MEBiC13590</strain>
    </source>
</reference>
<sequence>MPFIDLASQYQRIKETCNANIQAVLDGGQYILGPSVEKLERELADYCGAKHVISVSSGTDAIFMPLLAMDLGPEDAVFLPSFTYTSTAEAVLLARATPVFVDVDPATFNIDCDHLRQTIADVRREGRLKPRAIITVDLFGQPADYETINTIAEEENLFVIADAAQAFGGASGDRKIGSLTHCTATSFYPSKPLGCYGDGGAIFTDDDGLNDILRSVRSHGKGTHKYDVVRVGVNGRLDAIQAAVLSAKLEVFDDELDARERVARIYDDRLKDVVAVPARVPNSRSAWAQYTIKTDDRDNLQASAKAAGVPTMIFYPRPMHLQPAYEKYGNGEGSLPVSEMLGGQVLSLPMNPYLSDETVHAICDAICGHFSGGRAA</sequence>
<comment type="similarity">
    <text evidence="3">Belongs to the DegT/DnrJ/EryC1 family.</text>
</comment>
<keyword evidence="4" id="KW-0808">Transferase</keyword>
<feature type="active site" description="Proton acceptor" evidence="1">
    <location>
        <position position="191"/>
    </location>
</feature>
<name>A0A6N1VNV3_9HYPH</name>
<dbReference type="GO" id="GO:0030170">
    <property type="term" value="F:pyridoxal phosphate binding"/>
    <property type="evidence" value="ECO:0007669"/>
    <property type="project" value="TreeGrafter"/>
</dbReference>
<dbReference type="Gene3D" id="3.40.640.10">
    <property type="entry name" value="Type I PLP-dependent aspartate aminotransferase-like (Major domain)"/>
    <property type="match status" value="1"/>
</dbReference>
<dbReference type="InterPro" id="IPR015424">
    <property type="entry name" value="PyrdxlP-dep_Trfase"/>
</dbReference>
<proteinExistence type="inferred from homology"/>
<dbReference type="RefSeq" id="WP_175278507.1">
    <property type="nucleotide sequence ID" value="NZ_CP054836.1"/>
</dbReference>
<dbReference type="InterPro" id="IPR015421">
    <property type="entry name" value="PyrdxlP-dep_Trfase_major"/>
</dbReference>
<feature type="modified residue" description="N6-(pyridoxal phosphate)lysine" evidence="2">
    <location>
        <position position="191"/>
    </location>
</feature>
<evidence type="ECO:0000313" key="5">
    <source>
        <dbReference type="Proteomes" id="UP000509367"/>
    </source>
</evidence>
<dbReference type="PANTHER" id="PTHR30244:SF42">
    <property type="entry name" value="UDP-2-ACETAMIDO-2-DEOXY-3-OXO-D-GLUCURONATE AMINOTRANSFERASE"/>
    <property type="match status" value="1"/>
</dbReference>
<dbReference type="Gene3D" id="3.90.1150.10">
    <property type="entry name" value="Aspartate Aminotransferase, domain 1"/>
    <property type="match status" value="1"/>
</dbReference>
<dbReference type="PANTHER" id="PTHR30244">
    <property type="entry name" value="TRANSAMINASE"/>
    <property type="match status" value="1"/>
</dbReference>
<dbReference type="PIRSF" id="PIRSF000390">
    <property type="entry name" value="PLP_StrS"/>
    <property type="match status" value="1"/>
</dbReference>
<protein>
    <submittedName>
        <fullName evidence="4">DegT/DnrJ/EryC1/StrS family aminotransferase</fullName>
    </submittedName>
</protein>
<dbReference type="Proteomes" id="UP000509367">
    <property type="component" value="Chromosome"/>
</dbReference>
<dbReference type="Pfam" id="PF01041">
    <property type="entry name" value="DegT_DnrJ_EryC1"/>
    <property type="match status" value="1"/>
</dbReference>
<dbReference type="CDD" id="cd00616">
    <property type="entry name" value="AHBA_syn"/>
    <property type="match status" value="1"/>
</dbReference>
<evidence type="ECO:0000256" key="1">
    <source>
        <dbReference type="PIRSR" id="PIRSR000390-1"/>
    </source>
</evidence>
<evidence type="ECO:0000256" key="2">
    <source>
        <dbReference type="PIRSR" id="PIRSR000390-2"/>
    </source>
</evidence>
<keyword evidence="2 3" id="KW-0663">Pyridoxal phosphate</keyword>
<dbReference type="SUPFAM" id="SSF53383">
    <property type="entry name" value="PLP-dependent transferases"/>
    <property type="match status" value="1"/>
</dbReference>
<keyword evidence="5" id="KW-1185">Reference proteome</keyword>
<dbReference type="KEGG" id="orm:HTY61_10075"/>